<dbReference type="InterPro" id="IPR046497">
    <property type="entry name" value="DUF6590"/>
</dbReference>
<evidence type="ECO:0000256" key="3">
    <source>
        <dbReference type="SAM" id="MobiDB-lite"/>
    </source>
</evidence>
<organism evidence="5 6">
    <name type="scientific">Venturia effusa</name>
    <dbReference type="NCBI Taxonomy" id="50376"/>
    <lineage>
        <taxon>Eukaryota</taxon>
        <taxon>Fungi</taxon>
        <taxon>Dikarya</taxon>
        <taxon>Ascomycota</taxon>
        <taxon>Pezizomycotina</taxon>
        <taxon>Dothideomycetes</taxon>
        <taxon>Pleosporomycetidae</taxon>
        <taxon>Venturiales</taxon>
        <taxon>Venturiaceae</taxon>
        <taxon>Venturia</taxon>
    </lineage>
</organism>
<reference evidence="5 6" key="1">
    <citation type="submission" date="2019-07" db="EMBL/GenBank/DDBJ databases">
        <title>Finished genome of Venturia effusa.</title>
        <authorList>
            <person name="Young C.A."/>
            <person name="Cox M.P."/>
            <person name="Ganley A.R.D."/>
            <person name="David W.J."/>
        </authorList>
    </citation>
    <scope>NUCLEOTIDE SEQUENCE [LARGE SCALE GENOMIC DNA]</scope>
    <source>
        <strain evidence="6">albino</strain>
    </source>
</reference>
<keyword evidence="6" id="KW-1185">Reference proteome</keyword>
<gene>
    <name evidence="5" type="ORF">FKW77_009443</name>
</gene>
<dbReference type="Pfam" id="PF20233">
    <property type="entry name" value="DUF6590"/>
    <property type="match status" value="1"/>
</dbReference>
<evidence type="ECO:0000259" key="4">
    <source>
        <dbReference type="PROSITE" id="PS50002"/>
    </source>
</evidence>
<keyword evidence="1 2" id="KW-0728">SH3 domain</keyword>
<dbReference type="OrthoDB" id="3559580at2759"/>
<sequence>MNTQQSAWLWDDTRQKYYIFSTAEQCYVFQDGTRLAIGAQSSTQQSPGYSATPRNEASMQEATEMFNRQKELIQHQHRRDSINAVEHQFALLNIGPSEPTSYYTPVNQTVQTLYPSSEGAILQTAPGAEITDNELYNQGYVARGKITGTKEYKKQSRGFWKVGKVIKILWPELAGNKTGNQTVLSDERFRDEKIITKIRWAISTYGGRGCAKNVQKWQHCIVYTGKTEPGLLPGEQPQHNERAMLTAIPVRAKNGDKRLQMAAASRLNFGKMYTVEFNVKVFDFGDVRKSYVHQLVAQWKWVMDCDQKGNSATHTGTPAWGNATAEAVEDSDEDNEDNETSQLETVPENSGAINEAGLIVVGYGTAQWSWSEKGQLAMSAGDKINVTSILDDNWGHGQNVRTREEGSFPRKYVLIDGTGSKERQT</sequence>
<dbReference type="InterPro" id="IPR036028">
    <property type="entry name" value="SH3-like_dom_sf"/>
</dbReference>
<feature type="compositionally biased region" description="Acidic residues" evidence="3">
    <location>
        <begin position="330"/>
        <end position="339"/>
    </location>
</feature>
<evidence type="ECO:0000256" key="1">
    <source>
        <dbReference type="ARBA" id="ARBA00022443"/>
    </source>
</evidence>
<dbReference type="InterPro" id="IPR001452">
    <property type="entry name" value="SH3_domain"/>
</dbReference>
<dbReference type="PANTHER" id="PTHR35391:SF5">
    <property type="entry name" value="DUF6590 DOMAIN-CONTAINING PROTEIN"/>
    <property type="match status" value="1"/>
</dbReference>
<dbReference type="SUPFAM" id="SSF50044">
    <property type="entry name" value="SH3-domain"/>
    <property type="match status" value="1"/>
</dbReference>
<protein>
    <recommendedName>
        <fullName evidence="4">SH3 domain-containing protein</fullName>
    </recommendedName>
</protein>
<dbReference type="Proteomes" id="UP000316270">
    <property type="component" value="Chromosome 3"/>
</dbReference>
<dbReference type="SMART" id="SM00326">
    <property type="entry name" value="SH3"/>
    <property type="match status" value="1"/>
</dbReference>
<accession>A0A517L215</accession>
<dbReference type="Gene3D" id="2.30.30.40">
    <property type="entry name" value="SH3 Domains"/>
    <property type="match status" value="1"/>
</dbReference>
<feature type="domain" description="SH3" evidence="4">
    <location>
        <begin position="359"/>
        <end position="418"/>
    </location>
</feature>
<evidence type="ECO:0000256" key="2">
    <source>
        <dbReference type="PROSITE-ProRule" id="PRU00192"/>
    </source>
</evidence>
<dbReference type="PANTHER" id="PTHR35391">
    <property type="entry name" value="C2H2-TYPE DOMAIN-CONTAINING PROTEIN-RELATED"/>
    <property type="match status" value="1"/>
</dbReference>
<feature type="compositionally biased region" description="Polar residues" evidence="3">
    <location>
        <begin position="340"/>
        <end position="349"/>
    </location>
</feature>
<dbReference type="AlphaFoldDB" id="A0A517L215"/>
<dbReference type="EMBL" id="CP042187">
    <property type="protein sequence ID" value="QDS69656.1"/>
    <property type="molecule type" value="Genomic_DNA"/>
</dbReference>
<evidence type="ECO:0000313" key="5">
    <source>
        <dbReference type="EMBL" id="QDS69656.1"/>
    </source>
</evidence>
<proteinExistence type="predicted"/>
<dbReference type="PROSITE" id="PS50002">
    <property type="entry name" value="SH3"/>
    <property type="match status" value="1"/>
</dbReference>
<feature type="region of interest" description="Disordered" evidence="3">
    <location>
        <begin position="330"/>
        <end position="349"/>
    </location>
</feature>
<name>A0A517L215_9PEZI</name>
<evidence type="ECO:0000313" key="6">
    <source>
        <dbReference type="Proteomes" id="UP000316270"/>
    </source>
</evidence>